<keyword evidence="8" id="KW-1185">Reference proteome</keyword>
<keyword evidence="2" id="KW-0540">Nuclease</keyword>
<evidence type="ECO:0000256" key="1">
    <source>
        <dbReference type="ARBA" id="ARBA00007469"/>
    </source>
</evidence>
<evidence type="ECO:0000313" key="7">
    <source>
        <dbReference type="EMBL" id="KAI9181628.1"/>
    </source>
</evidence>
<dbReference type="SUPFAM" id="SSF55895">
    <property type="entry name" value="Ribonuclease Rh-like"/>
    <property type="match status" value="1"/>
</dbReference>
<evidence type="ECO:0000313" key="8">
    <source>
        <dbReference type="Proteomes" id="UP001064489"/>
    </source>
</evidence>
<dbReference type="GO" id="GO:0006401">
    <property type="term" value="P:RNA catabolic process"/>
    <property type="evidence" value="ECO:0007669"/>
    <property type="project" value="TreeGrafter"/>
</dbReference>
<keyword evidence="4" id="KW-0378">Hydrolase</keyword>
<dbReference type="AlphaFoldDB" id="A0AAD5NUV1"/>
<dbReference type="GO" id="GO:0005576">
    <property type="term" value="C:extracellular region"/>
    <property type="evidence" value="ECO:0007669"/>
    <property type="project" value="TreeGrafter"/>
</dbReference>
<keyword evidence="3" id="KW-0255">Endonuclease</keyword>
<evidence type="ECO:0000256" key="4">
    <source>
        <dbReference type="ARBA" id="ARBA00022801"/>
    </source>
</evidence>
<evidence type="ECO:0000256" key="5">
    <source>
        <dbReference type="ARBA" id="ARBA00023239"/>
    </source>
</evidence>
<dbReference type="PANTHER" id="PTHR11240:SF75">
    <property type="entry name" value="RIBONUCLEASE 3"/>
    <property type="match status" value="1"/>
</dbReference>
<evidence type="ECO:0000256" key="3">
    <source>
        <dbReference type="ARBA" id="ARBA00022759"/>
    </source>
</evidence>
<dbReference type="Gene3D" id="3.90.730.10">
    <property type="entry name" value="Ribonuclease T2-like"/>
    <property type="match status" value="1"/>
</dbReference>
<dbReference type="InterPro" id="IPR036430">
    <property type="entry name" value="RNase_T2-like_sf"/>
</dbReference>
<dbReference type="EMBL" id="JAJSOW010000101">
    <property type="protein sequence ID" value="KAI9181628.1"/>
    <property type="molecule type" value="Genomic_DNA"/>
</dbReference>
<dbReference type="Proteomes" id="UP001064489">
    <property type="component" value="Chromosome 4"/>
</dbReference>
<reference evidence="7" key="2">
    <citation type="submission" date="2023-02" db="EMBL/GenBank/DDBJ databases">
        <authorList>
            <person name="Swenson N.G."/>
            <person name="Wegrzyn J.L."/>
            <person name="Mcevoy S.L."/>
        </authorList>
    </citation>
    <scope>NUCLEOTIDE SEQUENCE</scope>
    <source>
        <strain evidence="7">91603</strain>
        <tissue evidence="7">Leaf</tissue>
    </source>
</reference>
<dbReference type="GO" id="GO:0033897">
    <property type="term" value="F:ribonuclease T2 activity"/>
    <property type="evidence" value="ECO:0007669"/>
    <property type="project" value="InterPro"/>
</dbReference>
<comment type="caution">
    <text evidence="7">The sequence shown here is derived from an EMBL/GenBank/DDBJ whole genome shotgun (WGS) entry which is preliminary data.</text>
</comment>
<accession>A0AAD5NUV1</accession>
<evidence type="ECO:0000256" key="2">
    <source>
        <dbReference type="ARBA" id="ARBA00022722"/>
    </source>
</evidence>
<comment type="similarity">
    <text evidence="1 6">Belongs to the RNase T2 family.</text>
</comment>
<proteinExistence type="inferred from homology"/>
<dbReference type="InterPro" id="IPR001568">
    <property type="entry name" value="RNase_T2-like"/>
</dbReference>
<sequence>MKVETYNYDISYGSRCGFRQFSIQSFSSAVCRPQTMNAELFFACPTSVKTGFSFSLRSVTVTRRIEIYKPIMVDRSPNPKPVDHNWLVLLHPPGFCKIPAESCSNVARAETQQFTIHGLWPVDSRGRTIRGDPSKAPPVNLNDILADPILTNDLTQLWPNMSGGIEPYDDFGLWRDEWAKHGWLDPSYNYNALEYFRRTIAADKLEGAVVMESLRKKGIIPGNSYTLAQYRDAIESETKVLNSAVLQCYEDDGIFHLSENCVKPTFIEDRSAEEECSENQKSKGSQLVSLRPEPLLSKLAAPFVSRA</sequence>
<organism evidence="7 8">
    <name type="scientific">Acer negundo</name>
    <name type="common">Box elder</name>
    <dbReference type="NCBI Taxonomy" id="4023"/>
    <lineage>
        <taxon>Eukaryota</taxon>
        <taxon>Viridiplantae</taxon>
        <taxon>Streptophyta</taxon>
        <taxon>Embryophyta</taxon>
        <taxon>Tracheophyta</taxon>
        <taxon>Spermatophyta</taxon>
        <taxon>Magnoliopsida</taxon>
        <taxon>eudicotyledons</taxon>
        <taxon>Gunneridae</taxon>
        <taxon>Pentapetalae</taxon>
        <taxon>rosids</taxon>
        <taxon>malvids</taxon>
        <taxon>Sapindales</taxon>
        <taxon>Sapindaceae</taxon>
        <taxon>Hippocastanoideae</taxon>
        <taxon>Acereae</taxon>
        <taxon>Acer</taxon>
    </lineage>
</organism>
<dbReference type="PROSITE" id="PS00530">
    <property type="entry name" value="RNASE_T2_1"/>
    <property type="match status" value="1"/>
</dbReference>
<protein>
    <submittedName>
        <fullName evidence="7">Uncharacterized protein</fullName>
    </submittedName>
</protein>
<dbReference type="Pfam" id="PF00445">
    <property type="entry name" value="Ribonuclease_T2"/>
    <property type="match status" value="1"/>
</dbReference>
<gene>
    <name evidence="7" type="ORF">LWI28_016887</name>
</gene>
<name>A0AAD5NUV1_ACENE</name>
<reference evidence="7" key="1">
    <citation type="journal article" date="2022" name="Plant J.">
        <title>Strategies of tolerance reflected in two North American maple genomes.</title>
        <authorList>
            <person name="McEvoy S.L."/>
            <person name="Sezen U.U."/>
            <person name="Trouern-Trend A."/>
            <person name="McMahon S.M."/>
            <person name="Schaberg P.G."/>
            <person name="Yang J."/>
            <person name="Wegrzyn J.L."/>
            <person name="Swenson N.G."/>
        </authorList>
    </citation>
    <scope>NUCLEOTIDE SEQUENCE</scope>
    <source>
        <strain evidence="7">91603</strain>
    </source>
</reference>
<evidence type="ECO:0000256" key="6">
    <source>
        <dbReference type="RuleBase" id="RU004328"/>
    </source>
</evidence>
<dbReference type="InterPro" id="IPR018188">
    <property type="entry name" value="RNase_T2_His_AS_1"/>
</dbReference>
<dbReference type="GO" id="GO:0016787">
    <property type="term" value="F:hydrolase activity"/>
    <property type="evidence" value="ECO:0007669"/>
    <property type="project" value="UniProtKB-KW"/>
</dbReference>
<dbReference type="PANTHER" id="PTHR11240">
    <property type="entry name" value="RIBONUCLEASE T2"/>
    <property type="match status" value="1"/>
</dbReference>
<dbReference type="GO" id="GO:0003723">
    <property type="term" value="F:RNA binding"/>
    <property type="evidence" value="ECO:0007669"/>
    <property type="project" value="InterPro"/>
</dbReference>
<keyword evidence="5" id="KW-0456">Lyase</keyword>